<organism evidence="2 3">
    <name type="scientific">Euplotes crassus</name>
    <dbReference type="NCBI Taxonomy" id="5936"/>
    <lineage>
        <taxon>Eukaryota</taxon>
        <taxon>Sar</taxon>
        <taxon>Alveolata</taxon>
        <taxon>Ciliophora</taxon>
        <taxon>Intramacronucleata</taxon>
        <taxon>Spirotrichea</taxon>
        <taxon>Hypotrichia</taxon>
        <taxon>Euplotida</taxon>
        <taxon>Euplotidae</taxon>
        <taxon>Moneuplotes</taxon>
    </lineage>
</organism>
<gene>
    <name evidence="2" type="ORF">ECRASSUSDP1_LOCUS278</name>
</gene>
<dbReference type="AlphaFoldDB" id="A0AAD1X307"/>
<accession>A0AAD1X307</accession>
<evidence type="ECO:0000256" key="1">
    <source>
        <dbReference type="SAM" id="MobiDB-lite"/>
    </source>
</evidence>
<evidence type="ECO:0000313" key="3">
    <source>
        <dbReference type="Proteomes" id="UP001295684"/>
    </source>
</evidence>
<comment type="caution">
    <text evidence="2">The sequence shown here is derived from an EMBL/GenBank/DDBJ whole genome shotgun (WGS) entry which is preliminary data.</text>
</comment>
<keyword evidence="3" id="KW-1185">Reference proteome</keyword>
<dbReference type="Proteomes" id="UP001295684">
    <property type="component" value="Unassembled WGS sequence"/>
</dbReference>
<dbReference type="EMBL" id="CAMPGE010000259">
    <property type="protein sequence ID" value="CAI2358994.1"/>
    <property type="molecule type" value="Genomic_DNA"/>
</dbReference>
<feature type="region of interest" description="Disordered" evidence="1">
    <location>
        <begin position="1"/>
        <end position="33"/>
    </location>
</feature>
<sequence length="348" mass="40908">MKEESISSETEEAESCRPGSEVANMSKKLDAQEEIKDWDKDGESFASSQECDTYQNIIEELDDLNLDSEEYSVFAQRNHEWVTVEEGEFNDMARFEQVRIANAPKSLLEYFSGDELGHENILERYFSQFDFYEHIHGFQVKTDRATWIQSRKIIVLYFARTGAEITNHKQWALDELNNRVIRDKNNIYKMISTDNEELSEFKPRGRNNNLRGCDFILCQINKPLKFWVIKLVKPKDKNSSTNYISFDPDYLTELLDKRTLECIQAGTIPKRRSITSIMQCYQFEITKGIRRSRLLDIIIHSNYLNKDAFNYIVRTFARDYKIKLEKGSSYTAGKKFRKGMKCFCQYIS</sequence>
<evidence type="ECO:0000313" key="2">
    <source>
        <dbReference type="EMBL" id="CAI2358994.1"/>
    </source>
</evidence>
<protein>
    <submittedName>
        <fullName evidence="2">Uncharacterized protein</fullName>
    </submittedName>
</protein>
<reference evidence="2" key="1">
    <citation type="submission" date="2023-07" db="EMBL/GenBank/DDBJ databases">
        <authorList>
            <consortium name="AG Swart"/>
            <person name="Singh M."/>
            <person name="Singh A."/>
            <person name="Seah K."/>
            <person name="Emmerich C."/>
        </authorList>
    </citation>
    <scope>NUCLEOTIDE SEQUENCE</scope>
    <source>
        <strain evidence="2">DP1</strain>
    </source>
</reference>
<name>A0AAD1X307_EUPCR</name>
<proteinExistence type="predicted"/>